<accession>A0A0E9SWB4</accession>
<organism evidence="2">
    <name type="scientific">Anguilla anguilla</name>
    <name type="common">European freshwater eel</name>
    <name type="synonym">Muraena anguilla</name>
    <dbReference type="NCBI Taxonomy" id="7936"/>
    <lineage>
        <taxon>Eukaryota</taxon>
        <taxon>Metazoa</taxon>
        <taxon>Chordata</taxon>
        <taxon>Craniata</taxon>
        <taxon>Vertebrata</taxon>
        <taxon>Euteleostomi</taxon>
        <taxon>Actinopterygii</taxon>
        <taxon>Neopterygii</taxon>
        <taxon>Teleostei</taxon>
        <taxon>Anguilliformes</taxon>
        <taxon>Anguillidae</taxon>
        <taxon>Anguilla</taxon>
    </lineage>
</organism>
<evidence type="ECO:0000256" key="1">
    <source>
        <dbReference type="SAM" id="SignalP"/>
    </source>
</evidence>
<sequence length="55" mass="5843">MIVPPPLPPPSSAVLKTAMLLISPILCTAESPRRNGFQPYILAKKLGGPFLACLL</sequence>
<reference evidence="2" key="2">
    <citation type="journal article" date="2015" name="Fish Shellfish Immunol.">
        <title>Early steps in the European eel (Anguilla anguilla)-Vibrio vulnificus interaction in the gills: Role of the RtxA13 toxin.</title>
        <authorList>
            <person name="Callol A."/>
            <person name="Pajuelo D."/>
            <person name="Ebbesson L."/>
            <person name="Teles M."/>
            <person name="MacKenzie S."/>
            <person name="Amaro C."/>
        </authorList>
    </citation>
    <scope>NUCLEOTIDE SEQUENCE</scope>
</reference>
<proteinExistence type="predicted"/>
<feature type="chain" id="PRO_5002432696" evidence="1">
    <location>
        <begin position="30"/>
        <end position="55"/>
    </location>
</feature>
<feature type="signal peptide" evidence="1">
    <location>
        <begin position="1"/>
        <end position="29"/>
    </location>
</feature>
<dbReference type="AlphaFoldDB" id="A0A0E9SWB4"/>
<dbReference type="EMBL" id="GBXM01062918">
    <property type="protein sequence ID" value="JAH45659.1"/>
    <property type="molecule type" value="Transcribed_RNA"/>
</dbReference>
<evidence type="ECO:0000313" key="2">
    <source>
        <dbReference type="EMBL" id="JAH45659.1"/>
    </source>
</evidence>
<keyword evidence="1" id="KW-0732">Signal</keyword>
<reference evidence="2" key="1">
    <citation type="submission" date="2014-11" db="EMBL/GenBank/DDBJ databases">
        <authorList>
            <person name="Amaro Gonzalez C."/>
        </authorList>
    </citation>
    <scope>NUCLEOTIDE SEQUENCE</scope>
</reference>
<protein>
    <submittedName>
        <fullName evidence="2">Uncharacterized protein</fullName>
    </submittedName>
</protein>
<name>A0A0E9SWB4_ANGAN</name>